<evidence type="ECO:0000256" key="2">
    <source>
        <dbReference type="ARBA" id="ARBA00022475"/>
    </source>
</evidence>
<feature type="transmembrane region" description="Helical" evidence="8">
    <location>
        <begin position="337"/>
        <end position="354"/>
    </location>
</feature>
<keyword evidence="7 8" id="KW-0472">Membrane</keyword>
<evidence type="ECO:0000259" key="9">
    <source>
        <dbReference type="Pfam" id="PF13231"/>
    </source>
</evidence>
<gene>
    <name evidence="10" type="ORF">ACFSOY_09085</name>
</gene>
<dbReference type="PANTHER" id="PTHR33908:SF11">
    <property type="entry name" value="MEMBRANE PROTEIN"/>
    <property type="match status" value="1"/>
</dbReference>
<name>A0ABW4ZWV8_9BACL</name>
<keyword evidence="11" id="KW-1185">Reference proteome</keyword>
<keyword evidence="6 8" id="KW-1133">Transmembrane helix</keyword>
<proteinExistence type="predicted"/>
<feature type="transmembrane region" description="Helical" evidence="8">
    <location>
        <begin position="384"/>
        <end position="401"/>
    </location>
</feature>
<comment type="subcellular location">
    <subcellularLocation>
        <location evidence="1">Cell membrane</location>
        <topology evidence="1">Multi-pass membrane protein</topology>
    </subcellularLocation>
</comment>
<feature type="transmembrane region" description="Helical" evidence="8">
    <location>
        <begin position="116"/>
        <end position="149"/>
    </location>
</feature>
<dbReference type="GO" id="GO:0016757">
    <property type="term" value="F:glycosyltransferase activity"/>
    <property type="evidence" value="ECO:0007669"/>
    <property type="project" value="UniProtKB-KW"/>
</dbReference>
<dbReference type="EC" id="2.4.-.-" evidence="10"/>
<evidence type="ECO:0000256" key="5">
    <source>
        <dbReference type="ARBA" id="ARBA00022692"/>
    </source>
</evidence>
<evidence type="ECO:0000313" key="11">
    <source>
        <dbReference type="Proteomes" id="UP001597343"/>
    </source>
</evidence>
<evidence type="ECO:0000256" key="6">
    <source>
        <dbReference type="ARBA" id="ARBA00022989"/>
    </source>
</evidence>
<organism evidence="10 11">
    <name type="scientific">Tumebacillus lipolyticus</name>
    <dbReference type="NCBI Taxonomy" id="1280370"/>
    <lineage>
        <taxon>Bacteria</taxon>
        <taxon>Bacillati</taxon>
        <taxon>Bacillota</taxon>
        <taxon>Bacilli</taxon>
        <taxon>Bacillales</taxon>
        <taxon>Alicyclobacillaceae</taxon>
        <taxon>Tumebacillus</taxon>
    </lineage>
</organism>
<keyword evidence="4 10" id="KW-0808">Transferase</keyword>
<feature type="transmembrane region" description="Helical" evidence="8">
    <location>
        <begin position="205"/>
        <end position="224"/>
    </location>
</feature>
<feature type="transmembrane region" description="Helical" evidence="8">
    <location>
        <begin position="359"/>
        <end position="378"/>
    </location>
</feature>
<keyword evidence="3 10" id="KW-0328">Glycosyltransferase</keyword>
<accession>A0ABW4ZWV8</accession>
<dbReference type="RefSeq" id="WP_386045851.1">
    <property type="nucleotide sequence ID" value="NZ_JBHUIO010000005.1"/>
</dbReference>
<feature type="transmembrane region" description="Helical" evidence="8">
    <location>
        <begin position="7"/>
        <end position="27"/>
    </location>
</feature>
<dbReference type="InterPro" id="IPR050297">
    <property type="entry name" value="LipidA_mod_glycosyltrf_83"/>
</dbReference>
<dbReference type="Proteomes" id="UP001597343">
    <property type="component" value="Unassembled WGS sequence"/>
</dbReference>
<keyword evidence="2" id="KW-1003">Cell membrane</keyword>
<comment type="caution">
    <text evidence="10">The sequence shown here is derived from an EMBL/GenBank/DDBJ whole genome shotgun (WGS) entry which is preliminary data.</text>
</comment>
<evidence type="ECO:0000313" key="10">
    <source>
        <dbReference type="EMBL" id="MFD2170149.1"/>
    </source>
</evidence>
<evidence type="ECO:0000256" key="7">
    <source>
        <dbReference type="ARBA" id="ARBA00023136"/>
    </source>
</evidence>
<dbReference type="PANTHER" id="PTHR33908">
    <property type="entry name" value="MANNOSYLTRANSFERASE YKCB-RELATED"/>
    <property type="match status" value="1"/>
</dbReference>
<protein>
    <submittedName>
        <fullName evidence="10">ArnT family glycosyltransferase</fullName>
        <ecNumber evidence="10">2.4.-.-</ecNumber>
    </submittedName>
</protein>
<evidence type="ECO:0000256" key="4">
    <source>
        <dbReference type="ARBA" id="ARBA00022679"/>
    </source>
</evidence>
<dbReference type="InterPro" id="IPR038731">
    <property type="entry name" value="RgtA/B/C-like"/>
</dbReference>
<evidence type="ECO:0000256" key="8">
    <source>
        <dbReference type="SAM" id="Phobius"/>
    </source>
</evidence>
<dbReference type="Pfam" id="PF13231">
    <property type="entry name" value="PMT_2"/>
    <property type="match status" value="1"/>
</dbReference>
<keyword evidence="5 8" id="KW-0812">Transmembrane</keyword>
<feature type="transmembrane region" description="Helical" evidence="8">
    <location>
        <begin position="85"/>
        <end position="104"/>
    </location>
</feature>
<feature type="transmembrane region" description="Helical" evidence="8">
    <location>
        <begin position="408"/>
        <end position="429"/>
    </location>
</feature>
<sequence length="432" mass="49709">MFKQLRLPLLIIAILLVSLWIRLDYIAKLEVTPISDMQDYDQRALRLVEEGTFVTGERHGATYRAPGYVMFLASLYELFGHKYRLVYGVQALLSVATLYAIYLIGRRLFEAKVALLALLLAALYLPFIGYSGVLLTESLFLFLFLYALYSFLCGAEEGRVGWYLLAGGLFGLAALTRSIALLLPALCLIWLFWQRKTWRLPRATWLHLGLMVLVMIVVIAPWTIRNYAEQHEWVLIDTTSGLNLLIGNNDRANGFFTEAIYGVPAYKEAMRGNRTDAEADRIMKRGAKAWIVAHPKEFAELTWMRFKMYLSAQNDWLASTYKWNWIKIFSDNFYARYQWTLMSLGLIGAFFALWKERNALFPTLVAGYFLGAISFFFVQTRYQLPAMPFVILLAAFVLGELGRSRRRALCIFAAVFLIGWWLEELAIQYKVL</sequence>
<feature type="domain" description="Glycosyltransferase RgtA/B/C/D-like" evidence="9">
    <location>
        <begin position="65"/>
        <end position="222"/>
    </location>
</feature>
<dbReference type="EMBL" id="JBHUIO010000005">
    <property type="protein sequence ID" value="MFD2170149.1"/>
    <property type="molecule type" value="Genomic_DNA"/>
</dbReference>
<evidence type="ECO:0000256" key="3">
    <source>
        <dbReference type="ARBA" id="ARBA00022676"/>
    </source>
</evidence>
<feature type="transmembrane region" description="Helical" evidence="8">
    <location>
        <begin position="161"/>
        <end position="193"/>
    </location>
</feature>
<reference evidence="11" key="1">
    <citation type="journal article" date="2019" name="Int. J. Syst. Evol. Microbiol.">
        <title>The Global Catalogue of Microorganisms (GCM) 10K type strain sequencing project: providing services to taxonomists for standard genome sequencing and annotation.</title>
        <authorList>
            <consortium name="The Broad Institute Genomics Platform"/>
            <consortium name="The Broad Institute Genome Sequencing Center for Infectious Disease"/>
            <person name="Wu L."/>
            <person name="Ma J."/>
        </authorList>
    </citation>
    <scope>NUCLEOTIDE SEQUENCE [LARGE SCALE GENOMIC DNA]</scope>
    <source>
        <strain evidence="11">CGMCC 1.13574</strain>
    </source>
</reference>
<evidence type="ECO:0000256" key="1">
    <source>
        <dbReference type="ARBA" id="ARBA00004651"/>
    </source>
</evidence>